<keyword evidence="2 7" id="KW-0963">Cytoplasm</keyword>
<evidence type="ECO:0000313" key="10">
    <source>
        <dbReference type="EMBL" id="QEK38438.1"/>
    </source>
</evidence>
<dbReference type="GO" id="GO:0006353">
    <property type="term" value="P:DNA-templated transcription termination"/>
    <property type="evidence" value="ECO:0007669"/>
    <property type="project" value="UniProtKB-UniRule"/>
</dbReference>
<dbReference type="InterPro" id="IPR013735">
    <property type="entry name" value="TF_NusA_N"/>
</dbReference>
<dbReference type="NCBIfam" id="TIGR01953">
    <property type="entry name" value="NusA"/>
    <property type="match status" value="1"/>
</dbReference>
<dbReference type="Proteomes" id="UP000325004">
    <property type="component" value="Chromosome"/>
</dbReference>
<evidence type="ECO:0000256" key="3">
    <source>
        <dbReference type="ARBA" id="ARBA00022814"/>
    </source>
</evidence>
<dbReference type="Gene3D" id="2.40.50.140">
    <property type="entry name" value="Nucleic acid-binding proteins"/>
    <property type="match status" value="1"/>
</dbReference>
<accession>A0A5C0UEG2</accession>
<dbReference type="PANTHER" id="PTHR22648:SF0">
    <property type="entry name" value="TRANSCRIPTION TERMINATION_ANTITERMINATION PROTEIN NUSA"/>
    <property type="match status" value="1"/>
</dbReference>
<dbReference type="PROSITE" id="PS50084">
    <property type="entry name" value="KH_TYPE_1"/>
    <property type="match status" value="1"/>
</dbReference>
<dbReference type="Gene3D" id="3.30.1480.10">
    <property type="entry name" value="NusA, N-terminal domain"/>
    <property type="match status" value="1"/>
</dbReference>
<dbReference type="InterPro" id="IPR009019">
    <property type="entry name" value="KH_sf_prok-type"/>
</dbReference>
<dbReference type="GO" id="GO:0005829">
    <property type="term" value="C:cytosol"/>
    <property type="evidence" value="ECO:0007669"/>
    <property type="project" value="TreeGrafter"/>
</dbReference>
<dbReference type="CDD" id="cd02134">
    <property type="entry name" value="KH-II_NusA_rpt1"/>
    <property type="match status" value="1"/>
</dbReference>
<organism evidence="10 11">
    <name type="scientific">Candidatus Cytomitobacter primus</name>
    <dbReference type="NCBI Taxonomy" id="2066024"/>
    <lineage>
        <taxon>Bacteria</taxon>
        <taxon>Pseudomonadati</taxon>
        <taxon>Pseudomonadota</taxon>
        <taxon>Alphaproteobacteria</taxon>
        <taxon>Holosporales</taxon>
        <taxon>Holosporaceae</taxon>
        <taxon>Candidatus Cytomitobacter</taxon>
    </lineage>
</organism>
<dbReference type="SUPFAM" id="SSF54814">
    <property type="entry name" value="Prokaryotic type KH domain (KH-domain type II)"/>
    <property type="match status" value="2"/>
</dbReference>
<gene>
    <name evidence="7 10" type="primary">nusA</name>
    <name evidence="10" type="ORF">FZC34_00700</name>
</gene>
<dbReference type="Gene3D" id="1.10.150.20">
    <property type="entry name" value="5' to 3' exonuclease, C-terminal subdomain"/>
    <property type="match status" value="1"/>
</dbReference>
<dbReference type="InterPro" id="IPR003029">
    <property type="entry name" value="S1_domain"/>
</dbReference>
<evidence type="ECO:0000256" key="1">
    <source>
        <dbReference type="ARBA" id="ARBA00022472"/>
    </source>
</evidence>
<dbReference type="InterPro" id="IPR010213">
    <property type="entry name" value="TF_NusA"/>
</dbReference>
<feature type="compositionally biased region" description="Acidic residues" evidence="8">
    <location>
        <begin position="520"/>
        <end position="536"/>
    </location>
</feature>
<dbReference type="InterPro" id="IPR036555">
    <property type="entry name" value="NusA_N_sf"/>
</dbReference>
<dbReference type="InterPro" id="IPR058582">
    <property type="entry name" value="KH_NusA_2nd"/>
</dbReference>
<protein>
    <recommendedName>
        <fullName evidence="7">Transcription termination/antitermination protein NusA</fullName>
    </recommendedName>
</protein>
<dbReference type="KEGG" id="cpri:FZC34_00700"/>
<comment type="similarity">
    <text evidence="7">Belongs to the NusA family.</text>
</comment>
<name>A0A5C0UEG2_9PROT</name>
<dbReference type="HAMAP" id="MF_00945_B">
    <property type="entry name" value="NusA_B"/>
    <property type="match status" value="1"/>
</dbReference>
<dbReference type="GO" id="GO:0003723">
    <property type="term" value="F:RNA binding"/>
    <property type="evidence" value="ECO:0007669"/>
    <property type="project" value="UniProtKB-UniRule"/>
</dbReference>
<dbReference type="Pfam" id="PF08529">
    <property type="entry name" value="NusA_N"/>
    <property type="match status" value="1"/>
</dbReference>
<reference evidence="10 11" key="1">
    <citation type="submission" date="2019-08" db="EMBL/GenBank/DDBJ databases">
        <title>Highly reduced genomes of protist endosymbionts show evolutionary convergence.</title>
        <authorList>
            <person name="George E."/>
            <person name="Husnik F."/>
            <person name="Tashyreva D."/>
            <person name="Prokopchuk G."/>
            <person name="Horak A."/>
            <person name="Kwong W.K."/>
            <person name="Lukes J."/>
            <person name="Keeling P.J."/>
        </authorList>
    </citation>
    <scope>NUCLEOTIDE SEQUENCE [LARGE SCALE GENOMIC DNA]</scope>
    <source>
        <strain evidence="10">1604LC</strain>
    </source>
</reference>
<keyword evidence="5 7" id="KW-0805">Transcription regulation</keyword>
<feature type="region of interest" description="Disordered" evidence="8">
    <location>
        <begin position="506"/>
        <end position="546"/>
    </location>
</feature>
<evidence type="ECO:0000256" key="8">
    <source>
        <dbReference type="SAM" id="MobiDB-lite"/>
    </source>
</evidence>
<dbReference type="InterPro" id="IPR015946">
    <property type="entry name" value="KH_dom-like_a/b"/>
</dbReference>
<keyword evidence="4 7" id="KW-0694">RNA-binding</keyword>
<dbReference type="Gene3D" id="3.30.300.20">
    <property type="match status" value="2"/>
</dbReference>
<keyword evidence="3 7" id="KW-0889">Transcription antitermination</keyword>
<comment type="function">
    <text evidence="7">Participates in both transcription termination and antitermination.</text>
</comment>
<dbReference type="OrthoDB" id="9807233at2"/>
<dbReference type="SMART" id="SM00322">
    <property type="entry name" value="KH"/>
    <property type="match status" value="2"/>
</dbReference>
<proteinExistence type="inferred from homology"/>
<dbReference type="InterPro" id="IPR030842">
    <property type="entry name" value="TF_NusA_bacterial"/>
</dbReference>
<dbReference type="SUPFAM" id="SSF50249">
    <property type="entry name" value="Nucleic acid-binding proteins"/>
    <property type="match status" value="1"/>
</dbReference>
<dbReference type="SMART" id="SM00316">
    <property type="entry name" value="S1"/>
    <property type="match status" value="1"/>
</dbReference>
<evidence type="ECO:0000259" key="9">
    <source>
        <dbReference type="PROSITE" id="PS50126"/>
    </source>
</evidence>
<evidence type="ECO:0000256" key="2">
    <source>
        <dbReference type="ARBA" id="ARBA00022490"/>
    </source>
</evidence>
<dbReference type="RefSeq" id="WP_148971554.1">
    <property type="nucleotide sequence ID" value="NZ_CP043316.1"/>
</dbReference>
<keyword evidence="11" id="KW-1185">Reference proteome</keyword>
<comment type="subcellular location">
    <subcellularLocation>
        <location evidence="7">Cytoplasm</location>
    </subcellularLocation>
</comment>
<sequence length="546" mass="62004">MSKNDALIDSLFELSREKNLDISLLLQVVEDAIKEVIGKSKGNIPIDVKIHPDSGCISTYAIKTVSENPEDIYEISLEDALKQNPDSQIGDHVKELLESGNLTSMPFMRTAASAVRKSVHIRISQLEKEREFASFEHKEGTIVSAKIKRFEFGNVVLDLKIGEGYLPSSELIAEEHFKMHQEIKAYIYQVKNNEKGPQIFLSRKHPGFLECLFEETIPEINESIFIKGISREPGSKAKVAVISTDEDIDPIGSCIGKGGLRIKTIMQEINDEKIDVIHWSEDVVTLVMNSIYPAEVVKVVVKGDADLELIVKDDYMHIAIGRDGQNVRLTRKLARCRLKISSETEHAEETKRIAEEARKEFTEFGLDEENIELFIENGITSLEVIKNSTVSDIEEIEGITLSYEGIQSIIDRAYTQHMKKHQKIAKDLGSEISSDIDHNLLIEEVSVLAQNGILTDEDLANLSADEMMDFFDERFSKRDIRRIEDIIMSFRRVTWEDESYIINRDDEDIDDENNEHVDENDIGENEDTDDSDDIEDIQNTQPVENI</sequence>
<dbReference type="InterPro" id="IPR025249">
    <property type="entry name" value="TF_NusA_KH_1st"/>
</dbReference>
<evidence type="ECO:0000313" key="11">
    <source>
        <dbReference type="Proteomes" id="UP000325004"/>
    </source>
</evidence>
<keyword evidence="6 7" id="KW-0804">Transcription</keyword>
<evidence type="ECO:0000256" key="5">
    <source>
        <dbReference type="ARBA" id="ARBA00023015"/>
    </source>
</evidence>
<dbReference type="AlphaFoldDB" id="A0A5C0UEG2"/>
<comment type="subunit">
    <text evidence="7">Monomer. Binds directly to the core enzyme of the DNA-dependent RNA polymerase and to nascent RNA.</text>
</comment>
<feature type="domain" description="S1 motif" evidence="9">
    <location>
        <begin position="140"/>
        <end position="204"/>
    </location>
</feature>
<dbReference type="PROSITE" id="PS50126">
    <property type="entry name" value="S1"/>
    <property type="match status" value="1"/>
</dbReference>
<dbReference type="InterPro" id="IPR012340">
    <property type="entry name" value="NA-bd_OB-fold"/>
</dbReference>
<dbReference type="CDD" id="cd04455">
    <property type="entry name" value="S1_NusA"/>
    <property type="match status" value="1"/>
</dbReference>
<dbReference type="Pfam" id="PF26594">
    <property type="entry name" value="KH_NusA_2nd"/>
    <property type="match status" value="1"/>
</dbReference>
<dbReference type="InterPro" id="IPR004087">
    <property type="entry name" value="KH_dom"/>
</dbReference>
<dbReference type="Pfam" id="PF00575">
    <property type="entry name" value="S1"/>
    <property type="match status" value="1"/>
</dbReference>
<keyword evidence="1 7" id="KW-0806">Transcription termination</keyword>
<dbReference type="Pfam" id="PF13184">
    <property type="entry name" value="KH_NusA_1st"/>
    <property type="match status" value="1"/>
</dbReference>
<dbReference type="SUPFAM" id="SSF69705">
    <property type="entry name" value="Transcription factor NusA, N-terminal domain"/>
    <property type="match status" value="1"/>
</dbReference>
<evidence type="ECO:0000256" key="4">
    <source>
        <dbReference type="ARBA" id="ARBA00022884"/>
    </source>
</evidence>
<dbReference type="GO" id="GO:0003700">
    <property type="term" value="F:DNA-binding transcription factor activity"/>
    <property type="evidence" value="ECO:0007669"/>
    <property type="project" value="InterPro"/>
</dbReference>
<evidence type="ECO:0000256" key="6">
    <source>
        <dbReference type="ARBA" id="ARBA00023163"/>
    </source>
</evidence>
<dbReference type="PANTHER" id="PTHR22648">
    <property type="entry name" value="TRANSCRIPTION TERMINATION FACTOR NUSA"/>
    <property type="match status" value="1"/>
</dbReference>
<evidence type="ECO:0000256" key="7">
    <source>
        <dbReference type="HAMAP-Rule" id="MF_00945"/>
    </source>
</evidence>
<dbReference type="EMBL" id="CP043316">
    <property type="protein sequence ID" value="QEK38438.1"/>
    <property type="molecule type" value="Genomic_DNA"/>
</dbReference>
<dbReference type="GO" id="GO:0031564">
    <property type="term" value="P:transcription antitermination"/>
    <property type="evidence" value="ECO:0007669"/>
    <property type="project" value="UniProtKB-UniRule"/>
</dbReference>